<dbReference type="GO" id="GO:0003677">
    <property type="term" value="F:DNA binding"/>
    <property type="evidence" value="ECO:0007669"/>
    <property type="project" value="UniProtKB-KW"/>
</dbReference>
<evidence type="ECO:0000313" key="5">
    <source>
        <dbReference type="EMBL" id="SCG85693.1"/>
    </source>
</evidence>
<name>A0A1D3L2C1_9EURY</name>
<dbReference type="STRING" id="118062.MCBB_1135"/>
<dbReference type="RefSeq" id="WP_084789841.1">
    <property type="nucleotide sequence ID" value="NZ_LT607756.1"/>
</dbReference>
<protein>
    <submittedName>
        <fullName evidence="5">HTH-type transcriptional regulator YodB</fullName>
    </submittedName>
</protein>
<keyword evidence="6" id="KW-1185">Reference proteome</keyword>
<evidence type="ECO:0000256" key="1">
    <source>
        <dbReference type="ARBA" id="ARBA00023015"/>
    </source>
</evidence>
<gene>
    <name evidence="5" type="primary">yodB</name>
    <name evidence="5" type="ORF">MCBB_1135</name>
</gene>
<keyword evidence="1" id="KW-0805">Transcription regulation</keyword>
<accession>A0A1D3L2C1</accession>
<dbReference type="PROSITE" id="PS51118">
    <property type="entry name" value="HTH_HXLR"/>
    <property type="match status" value="1"/>
</dbReference>
<dbReference type="InterPro" id="IPR036390">
    <property type="entry name" value="WH_DNA-bd_sf"/>
</dbReference>
<feature type="domain" description="HTH hxlR-type" evidence="4">
    <location>
        <begin position="13"/>
        <end position="111"/>
    </location>
</feature>
<organism evidence="5 6">
    <name type="scientific">Methanobacterium congolense</name>
    <dbReference type="NCBI Taxonomy" id="118062"/>
    <lineage>
        <taxon>Archaea</taxon>
        <taxon>Methanobacteriati</taxon>
        <taxon>Methanobacteriota</taxon>
        <taxon>Methanomada group</taxon>
        <taxon>Methanobacteria</taxon>
        <taxon>Methanobacteriales</taxon>
        <taxon>Methanobacteriaceae</taxon>
        <taxon>Methanobacterium</taxon>
    </lineage>
</organism>
<proteinExistence type="predicted"/>
<dbReference type="EMBL" id="LT607756">
    <property type="protein sequence ID" value="SCG85693.1"/>
    <property type="molecule type" value="Genomic_DNA"/>
</dbReference>
<dbReference type="OrthoDB" id="10490at2157"/>
<dbReference type="Pfam" id="PF01638">
    <property type="entry name" value="HxlR"/>
    <property type="match status" value="1"/>
</dbReference>
<dbReference type="PATRIC" id="fig|129848.4.peg.1144"/>
<evidence type="ECO:0000256" key="2">
    <source>
        <dbReference type="ARBA" id="ARBA00023125"/>
    </source>
</evidence>
<keyword evidence="2" id="KW-0238">DNA-binding</keyword>
<evidence type="ECO:0000259" key="4">
    <source>
        <dbReference type="PROSITE" id="PS51118"/>
    </source>
</evidence>
<dbReference type="KEGG" id="mcub:MCBB_1135"/>
<dbReference type="Gene3D" id="1.10.10.10">
    <property type="entry name" value="Winged helix-like DNA-binding domain superfamily/Winged helix DNA-binding domain"/>
    <property type="match status" value="1"/>
</dbReference>
<evidence type="ECO:0000313" key="6">
    <source>
        <dbReference type="Proteomes" id="UP000094707"/>
    </source>
</evidence>
<sequence length="131" mass="15830">MAQEDYYFNEVYRTIDETFSYLRKKWNIQIIKGLFCDYKHFKDFLKQHPALSSKVLSERLKELESEGIIEKKVINSAPAQTEYCLTEKGRRLNRIIFELFNFALDEVDMKNEDPKRREESKQYLRTCMNIK</sequence>
<dbReference type="AlphaFoldDB" id="A0A1D3L2C1"/>
<dbReference type="SUPFAM" id="SSF46785">
    <property type="entry name" value="Winged helix' DNA-binding domain"/>
    <property type="match status" value="1"/>
</dbReference>
<dbReference type="GeneID" id="30411980"/>
<keyword evidence="3" id="KW-0804">Transcription</keyword>
<dbReference type="InterPro" id="IPR036388">
    <property type="entry name" value="WH-like_DNA-bd_sf"/>
</dbReference>
<dbReference type="PANTHER" id="PTHR33204">
    <property type="entry name" value="TRANSCRIPTIONAL REGULATOR, MARR FAMILY"/>
    <property type="match status" value="1"/>
</dbReference>
<evidence type="ECO:0000256" key="3">
    <source>
        <dbReference type="ARBA" id="ARBA00023163"/>
    </source>
</evidence>
<dbReference type="InterPro" id="IPR002577">
    <property type="entry name" value="HTH_HxlR"/>
</dbReference>
<reference evidence="5 6" key="1">
    <citation type="submission" date="2016-08" db="EMBL/GenBank/DDBJ databases">
        <authorList>
            <person name="Seilhamer J.J."/>
        </authorList>
    </citation>
    <scope>NUCLEOTIDE SEQUENCE [LARGE SCALE GENOMIC DNA]</scope>
    <source>
        <strain evidence="5">Buetzberg</strain>
    </source>
</reference>
<dbReference type="Proteomes" id="UP000094707">
    <property type="component" value="Chromosome I"/>
</dbReference>
<dbReference type="PANTHER" id="PTHR33204:SF18">
    <property type="entry name" value="TRANSCRIPTIONAL REGULATORY PROTEIN"/>
    <property type="match status" value="1"/>
</dbReference>